<dbReference type="EMBL" id="QPJT01000003">
    <property type="protein sequence ID" value="RCX19432.1"/>
    <property type="molecule type" value="Genomic_DNA"/>
</dbReference>
<organism evidence="1 2">
    <name type="scientific">Anaerobacterium chartisolvens</name>
    <dbReference type="NCBI Taxonomy" id="1297424"/>
    <lineage>
        <taxon>Bacteria</taxon>
        <taxon>Bacillati</taxon>
        <taxon>Bacillota</taxon>
        <taxon>Clostridia</taxon>
        <taxon>Eubacteriales</taxon>
        <taxon>Oscillospiraceae</taxon>
        <taxon>Anaerobacterium</taxon>
    </lineage>
</organism>
<name>A0A369BCZ4_9FIRM</name>
<sequence length="46" mass="5478">MEKCCIVCHKQTEDIDQFTGLCYECMEWSMDNFPEYEDDFDGEAEV</sequence>
<dbReference type="Proteomes" id="UP000253034">
    <property type="component" value="Unassembled WGS sequence"/>
</dbReference>
<dbReference type="AlphaFoldDB" id="A0A369BCZ4"/>
<evidence type="ECO:0000313" key="2">
    <source>
        <dbReference type="Proteomes" id="UP000253034"/>
    </source>
</evidence>
<evidence type="ECO:0000313" key="1">
    <source>
        <dbReference type="EMBL" id="RCX19432.1"/>
    </source>
</evidence>
<reference evidence="1 2" key="1">
    <citation type="submission" date="2018-07" db="EMBL/GenBank/DDBJ databases">
        <title>Genomic Encyclopedia of Type Strains, Phase IV (KMG-IV): sequencing the most valuable type-strain genomes for metagenomic binning, comparative biology and taxonomic classification.</title>
        <authorList>
            <person name="Goeker M."/>
        </authorList>
    </citation>
    <scope>NUCLEOTIDE SEQUENCE [LARGE SCALE GENOMIC DNA]</scope>
    <source>
        <strain evidence="1 2">DSM 27016</strain>
    </source>
</reference>
<accession>A0A369BCZ4</accession>
<protein>
    <submittedName>
        <fullName evidence="1">Uncharacterized protein</fullName>
    </submittedName>
</protein>
<comment type="caution">
    <text evidence="1">The sequence shown here is derived from an EMBL/GenBank/DDBJ whole genome shotgun (WGS) entry which is preliminary data.</text>
</comment>
<gene>
    <name evidence="1" type="ORF">DFR58_103178</name>
</gene>
<dbReference type="RefSeq" id="WP_170138019.1">
    <property type="nucleotide sequence ID" value="NZ_QPJT01000003.1"/>
</dbReference>
<keyword evidence="2" id="KW-1185">Reference proteome</keyword>
<proteinExistence type="predicted"/>